<proteinExistence type="predicted"/>
<accession>E7C1W7</accession>
<dbReference type="EMBL" id="GU567955">
    <property type="protein sequence ID" value="ADI21441.1"/>
    <property type="molecule type" value="Genomic_DNA"/>
</dbReference>
<protein>
    <recommendedName>
        <fullName evidence="2">AttH domain-containing protein</fullName>
    </recommendedName>
</protein>
<sequence>MKNITPLDDFPIHQTSETLSVPSTTDRNFYDRYWFNGFSKEKDFLFEIGVGVYPNRHIIDGHFSISFKGKQYSFHASKRLDSSRYPMVIGPISLEIPKPMEIIKFTLQDPEKRISCNLEFNNLTLPHIEPKSSLKEGTRILMDTSRFTQFGTWTGEIQLENETINLESEYGTRDKSWGVRPVGEPEGGAPGKLNDEPGVYWCWAPINFGQVFTHFGTFEDHDGNSTQLSGEIITVSDNGESIKNMTNINHSINWIKGTRWSDGGDIKFKVDEKDTKIKIKTVGPRFHCKGIGYQHPEWGHALWKGEEAYDYEVWDLDKIDPNDYSYFHIHQIAEASMGKENGFGTLENLVVGRHDPSGFKDLFDVAE</sequence>
<evidence type="ECO:0000313" key="1">
    <source>
        <dbReference type="EMBL" id="ADI21441.1"/>
    </source>
</evidence>
<dbReference type="AlphaFoldDB" id="E7C1W7"/>
<reference evidence="1" key="1">
    <citation type="submission" date="2010-01" db="EMBL/GenBank/DDBJ databases">
        <title>Genome fragments of uncultured bacteria from the North Pacific subtropical Gyre.</title>
        <authorList>
            <person name="Pham V.D."/>
            <person name="Delong E.F."/>
        </authorList>
    </citation>
    <scope>NUCLEOTIDE SEQUENCE</scope>
</reference>
<organism evidence="1">
    <name type="scientific">uncultured gamma proteobacterium HF0070_10G19</name>
    <dbReference type="NCBI Taxonomy" id="723565"/>
    <lineage>
        <taxon>Bacteria</taxon>
        <taxon>Pseudomonadati</taxon>
        <taxon>Pseudomonadota</taxon>
        <taxon>Gammaproteobacteria</taxon>
        <taxon>environmental samples</taxon>
    </lineage>
</organism>
<dbReference type="SUPFAM" id="SSF159245">
    <property type="entry name" value="AttH-like"/>
    <property type="match status" value="1"/>
</dbReference>
<evidence type="ECO:0008006" key="2">
    <source>
        <dbReference type="Google" id="ProtNLM"/>
    </source>
</evidence>
<name>E7C1W7_9GAMM</name>